<proteinExistence type="predicted"/>
<dbReference type="Proteomes" id="UP000182229">
    <property type="component" value="Unassembled WGS sequence"/>
</dbReference>
<name>A0A1L9AVZ3_9BACT</name>
<comment type="caution">
    <text evidence="1">The sequence shown here is derived from an EMBL/GenBank/DDBJ whole genome shotgun (WGS) entry which is preliminary data.</text>
</comment>
<evidence type="ECO:0000313" key="1">
    <source>
        <dbReference type="EMBL" id="OJH34157.1"/>
    </source>
</evidence>
<reference evidence="2" key="1">
    <citation type="submission" date="2016-11" db="EMBL/GenBank/DDBJ databases">
        <authorList>
            <person name="Shukria A."/>
            <person name="Stevens D.C."/>
        </authorList>
    </citation>
    <scope>NUCLEOTIDE SEQUENCE [LARGE SCALE GENOMIC DNA]</scope>
    <source>
        <strain evidence="2">Cbfe23</strain>
    </source>
</reference>
<gene>
    <name evidence="1" type="ORF">BON30_45190</name>
</gene>
<dbReference type="EMBL" id="MPIN01000022">
    <property type="protein sequence ID" value="OJH34157.1"/>
    <property type="molecule type" value="Genomic_DNA"/>
</dbReference>
<sequence>MAARGQRTLSKDDEQGAARASFHICPEKLPVLAKMGVLLVRPSLTISSDMPSPWNELRG</sequence>
<dbReference type="AlphaFoldDB" id="A0A1L9AVZ3"/>
<protein>
    <submittedName>
        <fullName evidence="1">Uncharacterized protein</fullName>
    </submittedName>
</protein>
<organism evidence="1 2">
    <name type="scientific">Cystobacter ferrugineus</name>
    <dbReference type="NCBI Taxonomy" id="83449"/>
    <lineage>
        <taxon>Bacteria</taxon>
        <taxon>Pseudomonadati</taxon>
        <taxon>Myxococcota</taxon>
        <taxon>Myxococcia</taxon>
        <taxon>Myxococcales</taxon>
        <taxon>Cystobacterineae</taxon>
        <taxon>Archangiaceae</taxon>
        <taxon>Cystobacter</taxon>
    </lineage>
</organism>
<reference evidence="1 2" key="2">
    <citation type="submission" date="2016-12" db="EMBL/GenBank/DDBJ databases">
        <title>Draft Genome Sequence of Cystobacter ferrugineus Strain Cbfe23.</title>
        <authorList>
            <person name="Akbar S."/>
            <person name="Dowd S.E."/>
            <person name="Stevens D.C."/>
        </authorList>
    </citation>
    <scope>NUCLEOTIDE SEQUENCE [LARGE SCALE GENOMIC DNA]</scope>
    <source>
        <strain evidence="1 2">Cbfe23</strain>
    </source>
</reference>
<accession>A0A1L9AVZ3</accession>
<dbReference type="STRING" id="83449.BON30_45190"/>
<evidence type="ECO:0000313" key="2">
    <source>
        <dbReference type="Proteomes" id="UP000182229"/>
    </source>
</evidence>
<keyword evidence="2" id="KW-1185">Reference proteome</keyword>